<sequence length="159" mass="17681">MDKATRINRTGIAGTAAALLLGWARLGRGRSPKRPDQEGRNPDTRFEKRDTPPWLFVLLGALAAGLIGTVVVSLMLIFPDATADRNRGLTTPMPEPRLQTDPPADFKRYKADSLERLTGYGWADRERGIAHIPIDEAMRRVAEHGISDWPVDARQEGQR</sequence>
<accession>A0A1X7DX48</accession>
<name>A0A1X7DX48_9PROT</name>
<keyword evidence="2" id="KW-1133">Transmembrane helix</keyword>
<dbReference type="AlphaFoldDB" id="A0A1X7DX48"/>
<keyword evidence="2" id="KW-0812">Transmembrane</keyword>
<proteinExistence type="predicted"/>
<protein>
    <submittedName>
        <fullName evidence="3">Uncharacterized protein</fullName>
    </submittedName>
</protein>
<feature type="region of interest" description="Disordered" evidence="1">
    <location>
        <begin position="28"/>
        <end position="47"/>
    </location>
</feature>
<dbReference type="EMBL" id="FXAK01000001">
    <property type="protein sequence ID" value="SMF23375.1"/>
    <property type="molecule type" value="Genomic_DNA"/>
</dbReference>
<dbReference type="OrthoDB" id="129807at2"/>
<reference evidence="3 4" key="1">
    <citation type="submission" date="2017-04" db="EMBL/GenBank/DDBJ databases">
        <authorList>
            <person name="Afonso C.L."/>
            <person name="Miller P.J."/>
            <person name="Scott M.A."/>
            <person name="Spackman E."/>
            <person name="Goraichik I."/>
            <person name="Dimitrov K.M."/>
            <person name="Suarez D.L."/>
            <person name="Swayne D.E."/>
        </authorList>
    </citation>
    <scope>NUCLEOTIDE SEQUENCE [LARGE SCALE GENOMIC DNA]</scope>
    <source>
        <strain evidence="3 4">A2P</strain>
    </source>
</reference>
<feature type="transmembrane region" description="Helical" evidence="2">
    <location>
        <begin position="53"/>
        <end position="78"/>
    </location>
</feature>
<keyword evidence="2" id="KW-0472">Membrane</keyword>
<dbReference type="Proteomes" id="UP000192936">
    <property type="component" value="Unassembled WGS sequence"/>
</dbReference>
<dbReference type="STRING" id="286727.SAMN02982917_1146"/>
<gene>
    <name evidence="3" type="ORF">SAMN02982917_1146</name>
</gene>
<evidence type="ECO:0000313" key="3">
    <source>
        <dbReference type="EMBL" id="SMF23375.1"/>
    </source>
</evidence>
<feature type="compositionally biased region" description="Basic and acidic residues" evidence="1">
    <location>
        <begin position="33"/>
        <end position="47"/>
    </location>
</feature>
<organism evidence="3 4">
    <name type="scientific">Azospirillum oryzae</name>
    <dbReference type="NCBI Taxonomy" id="286727"/>
    <lineage>
        <taxon>Bacteria</taxon>
        <taxon>Pseudomonadati</taxon>
        <taxon>Pseudomonadota</taxon>
        <taxon>Alphaproteobacteria</taxon>
        <taxon>Rhodospirillales</taxon>
        <taxon>Azospirillaceae</taxon>
        <taxon>Azospirillum</taxon>
    </lineage>
</organism>
<evidence type="ECO:0000313" key="4">
    <source>
        <dbReference type="Proteomes" id="UP000192936"/>
    </source>
</evidence>
<evidence type="ECO:0000256" key="1">
    <source>
        <dbReference type="SAM" id="MobiDB-lite"/>
    </source>
</evidence>
<dbReference type="RefSeq" id="WP_143266323.1">
    <property type="nucleotide sequence ID" value="NZ_FXAK01000001.1"/>
</dbReference>
<evidence type="ECO:0000256" key="2">
    <source>
        <dbReference type="SAM" id="Phobius"/>
    </source>
</evidence>